<sequence length="248" mass="26813">HAWRVRPDEDGPSLLSTLETACKDSGVEFFTKDLTEIARDGARHVVVSLADGETIKTRYVLFASPGAALKAGMRASACPLAGHGAATAVMRIALKRPMPPAAQDDKAVFQVLDGAGDLQVAREAALDGRLPDNLPVEFEYAANGDIIVRTAYCPAAFRDDEGWREWTGQDRQAAARRMIDQLARRIPEFSANVRKTKIEVIGAVSPDRPPIFTGPDFAAGMENVIIQPNRHNAVAAAVRLVDRMLAGE</sequence>
<dbReference type="EMBL" id="UOEH01000661">
    <property type="protein sequence ID" value="VAW08423.1"/>
    <property type="molecule type" value="Genomic_DNA"/>
</dbReference>
<dbReference type="Gene3D" id="3.30.9.10">
    <property type="entry name" value="D-Amino Acid Oxidase, subunit A, domain 2"/>
    <property type="match status" value="1"/>
</dbReference>
<reference evidence="1" key="1">
    <citation type="submission" date="2018-06" db="EMBL/GenBank/DDBJ databases">
        <authorList>
            <person name="Zhirakovskaya E."/>
        </authorList>
    </citation>
    <scope>NUCLEOTIDE SEQUENCE</scope>
</reference>
<dbReference type="InterPro" id="IPR036188">
    <property type="entry name" value="FAD/NAD-bd_sf"/>
</dbReference>
<dbReference type="SUPFAM" id="SSF51905">
    <property type="entry name" value="FAD/NAD(P)-binding domain"/>
    <property type="match status" value="1"/>
</dbReference>
<protein>
    <submittedName>
        <fullName evidence="1">Uncharacterized protein</fullName>
    </submittedName>
</protein>
<organism evidence="1">
    <name type="scientific">hydrothermal vent metagenome</name>
    <dbReference type="NCBI Taxonomy" id="652676"/>
    <lineage>
        <taxon>unclassified sequences</taxon>
        <taxon>metagenomes</taxon>
        <taxon>ecological metagenomes</taxon>
    </lineage>
</organism>
<evidence type="ECO:0000313" key="1">
    <source>
        <dbReference type="EMBL" id="VAW08423.1"/>
    </source>
</evidence>
<dbReference type="Gene3D" id="3.50.50.60">
    <property type="entry name" value="FAD/NAD(P)-binding domain"/>
    <property type="match status" value="1"/>
</dbReference>
<feature type="non-terminal residue" evidence="1">
    <location>
        <position position="1"/>
    </location>
</feature>
<dbReference type="AlphaFoldDB" id="A0A3B0SWQ6"/>
<proteinExistence type="predicted"/>
<accession>A0A3B0SWQ6</accession>
<name>A0A3B0SWQ6_9ZZZZ</name>
<gene>
    <name evidence="1" type="ORF">MNBD_ALPHA05-1583</name>
</gene>